<evidence type="ECO:0000313" key="2">
    <source>
        <dbReference type="Proteomes" id="UP000068167"/>
    </source>
</evidence>
<dbReference type="GO" id="GO:0006313">
    <property type="term" value="P:DNA transposition"/>
    <property type="evidence" value="ECO:0007669"/>
    <property type="project" value="InterPro"/>
</dbReference>
<gene>
    <name evidence="1" type="ORF">VL20_1318</name>
</gene>
<reference evidence="1 2" key="1">
    <citation type="journal article" date="2016" name="Stand. Genomic Sci.">
        <title>Complete genome sequence and genomic characterization of Microcystis panniformis FACHB 1757 by third-generation sequencing.</title>
        <authorList>
            <person name="Zhang J.Y."/>
            <person name="Guan R."/>
            <person name="Zhang H.J."/>
            <person name="Li H."/>
            <person name="Xiao P."/>
            <person name="Yu G.L."/>
            <person name="Du L."/>
            <person name="Cao D.M."/>
            <person name="Zhu B.C."/>
            <person name="Li R.H."/>
            <person name="Lu Z.H."/>
        </authorList>
    </citation>
    <scope>NUCLEOTIDE SEQUENCE [LARGE SCALE GENOMIC DNA]</scope>
    <source>
        <strain evidence="1 2">FACHB-1757</strain>
    </source>
</reference>
<dbReference type="Proteomes" id="UP000068167">
    <property type="component" value="Chromosome"/>
</dbReference>
<dbReference type="GO" id="GO:0004803">
    <property type="term" value="F:transposase activity"/>
    <property type="evidence" value="ECO:0007669"/>
    <property type="project" value="InterPro"/>
</dbReference>
<dbReference type="EMBL" id="CP011339">
    <property type="protein sequence ID" value="AKV66491.1"/>
    <property type="molecule type" value="Genomic_DNA"/>
</dbReference>
<dbReference type="KEGG" id="mpk:VL20_1318"/>
<keyword evidence="2" id="KW-1185">Reference proteome</keyword>
<accession>A0A0K1RXP5</accession>
<dbReference type="PATRIC" id="fig|1638788.3.peg.1324"/>
<sequence>MIQLQAAGLPVALINPRQGRDFTKATGKLAKTDAMDAQILAH</sequence>
<dbReference type="GO" id="GO:0003677">
    <property type="term" value="F:DNA binding"/>
    <property type="evidence" value="ECO:0007669"/>
    <property type="project" value="InterPro"/>
</dbReference>
<dbReference type="AlphaFoldDB" id="A0A0K1RXP5"/>
<protein>
    <submittedName>
        <fullName evidence="1">Mobile element protein</fullName>
    </submittedName>
</protein>
<proteinExistence type="predicted"/>
<organism evidence="1 2">
    <name type="scientific">Microcystis panniformis FACHB-1757</name>
    <dbReference type="NCBI Taxonomy" id="1638788"/>
    <lineage>
        <taxon>Bacteria</taxon>
        <taxon>Bacillati</taxon>
        <taxon>Cyanobacteriota</taxon>
        <taxon>Cyanophyceae</taxon>
        <taxon>Oscillatoriophycideae</taxon>
        <taxon>Chroococcales</taxon>
        <taxon>Microcystaceae</taxon>
        <taxon>Microcystis</taxon>
    </lineage>
</organism>
<name>A0A0K1RXP5_9CHRO</name>
<evidence type="ECO:0000313" key="1">
    <source>
        <dbReference type="EMBL" id="AKV66491.1"/>
    </source>
</evidence>